<evidence type="ECO:0000256" key="1">
    <source>
        <dbReference type="SAM" id="Phobius"/>
    </source>
</evidence>
<keyword evidence="1" id="KW-1133">Transmembrane helix</keyword>
<evidence type="ECO:0000313" key="3">
    <source>
        <dbReference type="Proteomes" id="UP000031668"/>
    </source>
</evidence>
<keyword evidence="1" id="KW-0472">Membrane</keyword>
<protein>
    <submittedName>
        <fullName evidence="2">Uncharacterized protein</fullName>
    </submittedName>
</protein>
<dbReference type="Proteomes" id="UP000031668">
    <property type="component" value="Unassembled WGS sequence"/>
</dbReference>
<feature type="transmembrane region" description="Helical" evidence="1">
    <location>
        <begin position="170"/>
        <end position="190"/>
    </location>
</feature>
<gene>
    <name evidence="2" type="ORF">RF11_01974</name>
</gene>
<dbReference type="AlphaFoldDB" id="A0A0C2JFD2"/>
<reference evidence="2 3" key="1">
    <citation type="journal article" date="2014" name="Genome Biol. Evol.">
        <title>The genome of the myxosporean Thelohanellus kitauei shows adaptations to nutrient acquisition within its fish host.</title>
        <authorList>
            <person name="Yang Y."/>
            <person name="Xiong J."/>
            <person name="Zhou Z."/>
            <person name="Huo F."/>
            <person name="Miao W."/>
            <person name="Ran C."/>
            <person name="Liu Y."/>
            <person name="Zhang J."/>
            <person name="Feng J."/>
            <person name="Wang M."/>
            <person name="Wang M."/>
            <person name="Wang L."/>
            <person name="Yao B."/>
        </authorList>
    </citation>
    <scope>NUCLEOTIDE SEQUENCE [LARGE SCALE GENOMIC DNA]</scope>
    <source>
        <strain evidence="2">Wuqing</strain>
    </source>
</reference>
<organism evidence="2 3">
    <name type="scientific">Thelohanellus kitauei</name>
    <name type="common">Myxosporean</name>
    <dbReference type="NCBI Taxonomy" id="669202"/>
    <lineage>
        <taxon>Eukaryota</taxon>
        <taxon>Metazoa</taxon>
        <taxon>Cnidaria</taxon>
        <taxon>Myxozoa</taxon>
        <taxon>Myxosporea</taxon>
        <taxon>Bivalvulida</taxon>
        <taxon>Platysporina</taxon>
        <taxon>Myxobolidae</taxon>
        <taxon>Thelohanellus</taxon>
    </lineage>
</organism>
<proteinExistence type="predicted"/>
<name>A0A0C2JFD2_THEKT</name>
<comment type="caution">
    <text evidence="2">The sequence shown here is derived from an EMBL/GenBank/DDBJ whole genome shotgun (WGS) entry which is preliminary data.</text>
</comment>
<accession>A0A0C2JFD2</accession>
<evidence type="ECO:0000313" key="2">
    <source>
        <dbReference type="EMBL" id="KII67973.1"/>
    </source>
</evidence>
<keyword evidence="1" id="KW-0812">Transmembrane</keyword>
<dbReference type="EMBL" id="JWZT01002990">
    <property type="protein sequence ID" value="KII67973.1"/>
    <property type="molecule type" value="Genomic_DNA"/>
</dbReference>
<keyword evidence="3" id="KW-1185">Reference proteome</keyword>
<sequence length="221" mass="24652">MTERQVIAMKFVLSVIYLLFNAVRLGTAAKWQNVSLYLDLPRNGAVDIVRDIEPGLQKTERTLKSGLDSNIVSSSLISTRADAPKILFSIPIHQVRHSHELCNLVCLDSGLFHAIWDDDRSIHRDVTKFEQYFKSLGLTGFSQPFVLLTCSDAIMAPCIREYKSCGQSQLVLRIISVLSIIGFGILLVVFSIQKMRQRYSNAASGNPIPIITGSSVAYRFS</sequence>